<name>A0A1C7MRL0_GRIFR</name>
<dbReference type="STRING" id="5627.A0A1C7MRL0"/>
<dbReference type="OMA" id="SGHEIAC"/>
<evidence type="ECO:0000313" key="2">
    <source>
        <dbReference type="Proteomes" id="UP000092993"/>
    </source>
</evidence>
<gene>
    <name evidence="1" type="ORF">A0H81_00583</name>
</gene>
<keyword evidence="2" id="KW-1185">Reference proteome</keyword>
<sequence>MVDYEPRPDLGPSKVDMTQHMSGFDLTMPWIYLLIGQAITSNLSEDPRIALDLVTPQIGGRGGGGELFALERAWDYHHKVLAKVADEFEGFKLSGKLMLSPDVLTRGDALKAMVLARIIKVANGQDNFCRYCGKDGVETRMVQVNIV</sequence>
<accession>A0A1C7MRL0</accession>
<protein>
    <submittedName>
        <fullName evidence="1">Uncharacterized protein</fullName>
    </submittedName>
</protein>
<evidence type="ECO:0000313" key="1">
    <source>
        <dbReference type="EMBL" id="OBZ79521.1"/>
    </source>
</evidence>
<dbReference type="Proteomes" id="UP000092993">
    <property type="component" value="Unassembled WGS sequence"/>
</dbReference>
<proteinExistence type="predicted"/>
<organism evidence="1 2">
    <name type="scientific">Grifola frondosa</name>
    <name type="common">Maitake</name>
    <name type="synonym">Polyporus frondosus</name>
    <dbReference type="NCBI Taxonomy" id="5627"/>
    <lineage>
        <taxon>Eukaryota</taxon>
        <taxon>Fungi</taxon>
        <taxon>Dikarya</taxon>
        <taxon>Basidiomycota</taxon>
        <taxon>Agaricomycotina</taxon>
        <taxon>Agaricomycetes</taxon>
        <taxon>Polyporales</taxon>
        <taxon>Grifolaceae</taxon>
        <taxon>Grifola</taxon>
    </lineage>
</organism>
<dbReference type="EMBL" id="LUGG01000001">
    <property type="protein sequence ID" value="OBZ79521.1"/>
    <property type="molecule type" value="Genomic_DNA"/>
</dbReference>
<dbReference type="OrthoDB" id="432970at2759"/>
<dbReference type="AlphaFoldDB" id="A0A1C7MRL0"/>
<comment type="caution">
    <text evidence="1">The sequence shown here is derived from an EMBL/GenBank/DDBJ whole genome shotgun (WGS) entry which is preliminary data.</text>
</comment>
<reference evidence="1 2" key="1">
    <citation type="submission" date="2016-03" db="EMBL/GenBank/DDBJ databases">
        <title>Whole genome sequencing of Grifola frondosa 9006-11.</title>
        <authorList>
            <person name="Min B."/>
            <person name="Park H."/>
            <person name="Kim J.-G."/>
            <person name="Cho H."/>
            <person name="Oh Y.-L."/>
            <person name="Kong W.-S."/>
            <person name="Choi I.-G."/>
        </authorList>
    </citation>
    <scope>NUCLEOTIDE SEQUENCE [LARGE SCALE GENOMIC DNA]</scope>
    <source>
        <strain evidence="1 2">9006-11</strain>
    </source>
</reference>